<feature type="coiled-coil region" evidence="1">
    <location>
        <begin position="153"/>
        <end position="198"/>
    </location>
</feature>
<dbReference type="AlphaFoldDB" id="A0AA86NV25"/>
<feature type="region of interest" description="Disordered" evidence="2">
    <location>
        <begin position="319"/>
        <end position="345"/>
    </location>
</feature>
<evidence type="ECO:0000313" key="4">
    <source>
        <dbReference type="EMBL" id="CAL5971994.1"/>
    </source>
</evidence>
<comment type="caution">
    <text evidence="3">The sequence shown here is derived from an EMBL/GenBank/DDBJ whole genome shotgun (WGS) entry which is preliminary data.</text>
</comment>
<evidence type="ECO:0000256" key="1">
    <source>
        <dbReference type="SAM" id="Coils"/>
    </source>
</evidence>
<accession>A0AA86NV25</accession>
<proteinExistence type="predicted"/>
<protein>
    <submittedName>
        <fullName evidence="3">Uncharacterized protein</fullName>
    </submittedName>
</protein>
<evidence type="ECO:0000256" key="2">
    <source>
        <dbReference type="SAM" id="MobiDB-lite"/>
    </source>
</evidence>
<dbReference type="EMBL" id="CATOUU010000380">
    <property type="protein sequence ID" value="CAI9927127.1"/>
    <property type="molecule type" value="Genomic_DNA"/>
</dbReference>
<name>A0AA86NV25_9EUKA</name>
<dbReference type="Proteomes" id="UP001642409">
    <property type="component" value="Unassembled WGS sequence"/>
</dbReference>
<feature type="compositionally biased region" description="Basic and acidic residues" evidence="2">
    <location>
        <begin position="319"/>
        <end position="334"/>
    </location>
</feature>
<keyword evidence="1" id="KW-0175">Coiled coil</keyword>
<reference evidence="4 5" key="2">
    <citation type="submission" date="2024-07" db="EMBL/GenBank/DDBJ databases">
        <authorList>
            <person name="Akdeniz Z."/>
        </authorList>
    </citation>
    <scope>NUCLEOTIDE SEQUENCE [LARGE SCALE GENOMIC DNA]</scope>
</reference>
<evidence type="ECO:0000313" key="3">
    <source>
        <dbReference type="EMBL" id="CAI9927127.1"/>
    </source>
</evidence>
<keyword evidence="5" id="KW-1185">Reference proteome</keyword>
<evidence type="ECO:0000313" key="5">
    <source>
        <dbReference type="Proteomes" id="UP001642409"/>
    </source>
</evidence>
<gene>
    <name evidence="3" type="ORF">HINF_LOCUS14772</name>
    <name evidence="4" type="ORF">HINF_LOCUS1683</name>
</gene>
<feature type="region of interest" description="Disordered" evidence="2">
    <location>
        <begin position="378"/>
        <end position="398"/>
    </location>
</feature>
<feature type="region of interest" description="Disordered" evidence="2">
    <location>
        <begin position="281"/>
        <end position="301"/>
    </location>
</feature>
<reference evidence="3" key="1">
    <citation type="submission" date="2023-06" db="EMBL/GenBank/DDBJ databases">
        <authorList>
            <person name="Kurt Z."/>
        </authorList>
    </citation>
    <scope>NUCLEOTIDE SEQUENCE</scope>
</reference>
<dbReference type="EMBL" id="CAXDID020000003">
    <property type="protein sequence ID" value="CAL5971994.1"/>
    <property type="molecule type" value="Genomic_DNA"/>
</dbReference>
<feature type="region of interest" description="Disordered" evidence="2">
    <location>
        <begin position="1"/>
        <end position="21"/>
    </location>
</feature>
<organism evidence="3">
    <name type="scientific">Hexamita inflata</name>
    <dbReference type="NCBI Taxonomy" id="28002"/>
    <lineage>
        <taxon>Eukaryota</taxon>
        <taxon>Metamonada</taxon>
        <taxon>Diplomonadida</taxon>
        <taxon>Hexamitidae</taxon>
        <taxon>Hexamitinae</taxon>
        <taxon>Hexamita</taxon>
    </lineage>
</organism>
<sequence>MSANQEQKKDRKPNPRFDAMKLKQQPIQDEINKNNVQIHKMSDEIKMLQQNKEGKYVAMNKEGREEMIKLSDDIKKIKVANDELQTEFDTLLATQKDLRKTLPKSVTSEEAGRKEIDQLSYILEHDKHSIQEEKEIKAKITALEKSLVNAPAIEKNNAKMTEIKEKQKKLREELKPLVEKKQKNIAEQQKELEKFMKVKTEQGDLKTQIDVLFEKKKALIEVNKQLHEKCNEIYAEFEKQQEAAKVEYEQKKAQMKVRDEMQPLLDKLADMGVRAFEEPRWSSNFQITPPQADGDYDPNAQDKAGMIAWLELQLQEKKTEAKGEEKELSKEEKKRLRQQANKSKKAPVDLSVNLWMEGLGLKSEDIETPEQKRAVVEKLRSGNVEEKERQKEEKKKQYEDIIEQLKSKGATIVLK</sequence>
<feature type="coiled-coil region" evidence="1">
    <location>
        <begin position="31"/>
        <end position="87"/>
    </location>
</feature>